<dbReference type="GO" id="GO:0061630">
    <property type="term" value="F:ubiquitin protein ligase activity"/>
    <property type="evidence" value="ECO:0000318"/>
    <property type="project" value="GO_Central"/>
</dbReference>
<feature type="region of interest" description="Disordered" evidence="6">
    <location>
        <begin position="231"/>
        <end position="255"/>
    </location>
</feature>
<feature type="compositionally biased region" description="Low complexity" evidence="6">
    <location>
        <begin position="174"/>
        <end position="192"/>
    </location>
</feature>
<dbReference type="RefSeq" id="XP_001690967.2">
    <property type="nucleotide sequence ID" value="XM_001690915.3"/>
</dbReference>
<evidence type="ECO:0000313" key="9">
    <source>
        <dbReference type="EMBL" id="PNW74986.1"/>
    </source>
</evidence>
<dbReference type="PANTHER" id="PTHR45931">
    <property type="entry name" value="SI:CH211-59O9.10"/>
    <property type="match status" value="1"/>
</dbReference>
<evidence type="ECO:0000256" key="5">
    <source>
        <dbReference type="SAM" id="Coils"/>
    </source>
</evidence>
<feature type="domain" description="RING-type" evidence="8">
    <location>
        <begin position="288"/>
        <end position="332"/>
    </location>
</feature>
<evidence type="ECO:0000259" key="8">
    <source>
        <dbReference type="PROSITE" id="PS50089"/>
    </source>
</evidence>
<keyword evidence="2 4" id="KW-0863">Zinc-finger</keyword>
<dbReference type="STRING" id="3055.A0A2K3D380"/>
<dbReference type="PANTHER" id="PTHR45931:SF3">
    <property type="entry name" value="RING ZINC FINGER-CONTAINING PROTEIN"/>
    <property type="match status" value="1"/>
</dbReference>
<evidence type="ECO:0000256" key="1">
    <source>
        <dbReference type="ARBA" id="ARBA00022723"/>
    </source>
</evidence>
<keyword evidence="7" id="KW-1133">Transmembrane helix</keyword>
<feature type="transmembrane region" description="Helical" evidence="7">
    <location>
        <begin position="6"/>
        <end position="34"/>
    </location>
</feature>
<keyword evidence="7" id="KW-0812">Transmembrane</keyword>
<feature type="compositionally biased region" description="Low complexity" evidence="6">
    <location>
        <begin position="231"/>
        <end position="245"/>
    </location>
</feature>
<dbReference type="GO" id="GO:0008270">
    <property type="term" value="F:zinc ion binding"/>
    <property type="evidence" value="ECO:0007669"/>
    <property type="project" value="UniProtKB-KW"/>
</dbReference>
<reference evidence="9 10" key="1">
    <citation type="journal article" date="2007" name="Science">
        <title>The Chlamydomonas genome reveals the evolution of key animal and plant functions.</title>
        <authorList>
            <person name="Merchant S.S."/>
            <person name="Prochnik S.E."/>
            <person name="Vallon O."/>
            <person name="Harris E.H."/>
            <person name="Karpowicz S.J."/>
            <person name="Witman G.B."/>
            <person name="Terry A."/>
            <person name="Salamov A."/>
            <person name="Fritz-Laylin L.K."/>
            <person name="Marechal-Drouard L."/>
            <person name="Marshall W.F."/>
            <person name="Qu L.H."/>
            <person name="Nelson D.R."/>
            <person name="Sanderfoot A.A."/>
            <person name="Spalding M.H."/>
            <person name="Kapitonov V.V."/>
            <person name="Ren Q."/>
            <person name="Ferris P."/>
            <person name="Lindquist E."/>
            <person name="Shapiro H."/>
            <person name="Lucas S.M."/>
            <person name="Grimwood J."/>
            <person name="Schmutz J."/>
            <person name="Cardol P."/>
            <person name="Cerutti H."/>
            <person name="Chanfreau G."/>
            <person name="Chen C.L."/>
            <person name="Cognat V."/>
            <person name="Croft M.T."/>
            <person name="Dent R."/>
            <person name="Dutcher S."/>
            <person name="Fernandez E."/>
            <person name="Fukuzawa H."/>
            <person name="Gonzalez-Ballester D."/>
            <person name="Gonzalez-Halphen D."/>
            <person name="Hallmann A."/>
            <person name="Hanikenne M."/>
            <person name="Hippler M."/>
            <person name="Inwood W."/>
            <person name="Jabbari K."/>
            <person name="Kalanon M."/>
            <person name="Kuras R."/>
            <person name="Lefebvre P.A."/>
            <person name="Lemaire S.D."/>
            <person name="Lobanov A.V."/>
            <person name="Lohr M."/>
            <person name="Manuell A."/>
            <person name="Meier I."/>
            <person name="Mets L."/>
            <person name="Mittag M."/>
            <person name="Mittelmeier T."/>
            <person name="Moroney J.V."/>
            <person name="Moseley J."/>
            <person name="Napoli C."/>
            <person name="Nedelcu A.M."/>
            <person name="Niyogi K."/>
            <person name="Novoselov S.V."/>
            <person name="Paulsen I.T."/>
            <person name="Pazour G."/>
            <person name="Purton S."/>
            <person name="Ral J.P."/>
            <person name="Riano-Pachon D.M."/>
            <person name="Riekhof W."/>
            <person name="Rymarquis L."/>
            <person name="Schroda M."/>
            <person name="Stern D."/>
            <person name="Umen J."/>
            <person name="Willows R."/>
            <person name="Wilson N."/>
            <person name="Zimmer S.L."/>
            <person name="Allmer J."/>
            <person name="Balk J."/>
            <person name="Bisova K."/>
            <person name="Chen C.J."/>
            <person name="Elias M."/>
            <person name="Gendler K."/>
            <person name="Hauser C."/>
            <person name="Lamb M.R."/>
            <person name="Ledford H."/>
            <person name="Long J.C."/>
            <person name="Minagawa J."/>
            <person name="Page M.D."/>
            <person name="Pan J."/>
            <person name="Pootakham W."/>
            <person name="Roje S."/>
            <person name="Rose A."/>
            <person name="Stahlberg E."/>
            <person name="Terauchi A.M."/>
            <person name="Yang P."/>
            <person name="Ball S."/>
            <person name="Bowler C."/>
            <person name="Dieckmann C.L."/>
            <person name="Gladyshev V.N."/>
            <person name="Green P."/>
            <person name="Jorgensen R."/>
            <person name="Mayfield S."/>
            <person name="Mueller-Roeber B."/>
            <person name="Rajamani S."/>
            <person name="Sayre R.T."/>
            <person name="Brokstein P."/>
            <person name="Dubchak I."/>
            <person name="Goodstein D."/>
            <person name="Hornick L."/>
            <person name="Huang Y.W."/>
            <person name="Jhaveri J."/>
            <person name="Luo Y."/>
            <person name="Martinez D."/>
            <person name="Ngau W.C."/>
            <person name="Otillar B."/>
            <person name="Poliakov A."/>
            <person name="Porter A."/>
            <person name="Szajkowski L."/>
            <person name="Werner G."/>
            <person name="Zhou K."/>
            <person name="Grigoriev I.V."/>
            <person name="Rokhsar D.S."/>
            <person name="Grossman A.R."/>
        </authorList>
    </citation>
    <scope>NUCLEOTIDE SEQUENCE [LARGE SCALE GENOMIC DNA]</scope>
    <source>
        <strain evidence="10">CC-503</strain>
    </source>
</reference>
<dbReference type="GO" id="GO:0006511">
    <property type="term" value="P:ubiquitin-dependent protein catabolic process"/>
    <property type="evidence" value="ECO:0000318"/>
    <property type="project" value="GO_Central"/>
</dbReference>
<proteinExistence type="predicted"/>
<dbReference type="KEGG" id="cre:CHLRE_12g501450v5"/>
<dbReference type="SMART" id="SM00184">
    <property type="entry name" value="RING"/>
    <property type="match status" value="1"/>
</dbReference>
<accession>A0A2K3D380</accession>
<feature type="region of interest" description="Disordered" evidence="6">
    <location>
        <begin position="174"/>
        <end position="213"/>
    </location>
</feature>
<dbReference type="SMART" id="SM00744">
    <property type="entry name" value="RINGv"/>
    <property type="match status" value="1"/>
</dbReference>
<dbReference type="Pfam" id="PF13639">
    <property type="entry name" value="zf-RING_2"/>
    <property type="match status" value="1"/>
</dbReference>
<dbReference type="Gene3D" id="3.30.40.10">
    <property type="entry name" value="Zinc/RING finger domain, C3HC4 (zinc finger)"/>
    <property type="match status" value="1"/>
</dbReference>
<keyword evidence="3" id="KW-0862">Zinc</keyword>
<evidence type="ECO:0000313" key="10">
    <source>
        <dbReference type="Proteomes" id="UP000006906"/>
    </source>
</evidence>
<dbReference type="InParanoid" id="A0A2K3D380"/>
<dbReference type="InterPro" id="IPR011016">
    <property type="entry name" value="Znf_RING-CH"/>
</dbReference>
<dbReference type="PROSITE" id="PS50089">
    <property type="entry name" value="ZF_RING_2"/>
    <property type="match status" value="1"/>
</dbReference>
<dbReference type="SUPFAM" id="SSF57850">
    <property type="entry name" value="RING/U-box"/>
    <property type="match status" value="1"/>
</dbReference>
<evidence type="ECO:0000256" key="2">
    <source>
        <dbReference type="ARBA" id="ARBA00022771"/>
    </source>
</evidence>
<dbReference type="InterPro" id="IPR051834">
    <property type="entry name" value="RING_finger_E3_ligase"/>
</dbReference>
<dbReference type="AlphaFoldDB" id="A0A2K3D380"/>
<dbReference type="Proteomes" id="UP000006906">
    <property type="component" value="Chromosome 12"/>
</dbReference>
<evidence type="ECO:0000256" key="6">
    <source>
        <dbReference type="SAM" id="MobiDB-lite"/>
    </source>
</evidence>
<name>A0A2K3D380_CHLRE</name>
<gene>
    <name evidence="9" type="ORF">CHLRE_12g501450v5</name>
</gene>
<keyword evidence="10" id="KW-1185">Reference proteome</keyword>
<evidence type="ECO:0000256" key="3">
    <source>
        <dbReference type="ARBA" id="ARBA00022833"/>
    </source>
</evidence>
<keyword evidence="1" id="KW-0479">Metal-binding</keyword>
<dbReference type="OrthoDB" id="1244524at2759"/>
<sequence>MLGRLILGTCIAFLILGVLPASFVFWLCLMLLAFTCLRIRLQAQQLQQALEQTQEEQAVERLAGPLAAGGRLQLGGGGGSAFVRLIPGGGGLLLLHTDPRAALERINAQLQALDEEVGAAGVAADYDALLRLGRTGPLHPAAILHGAGLARVAAAVAAPPPLSDEDIAALPSYPYKAPRASSSSSGPDAASPHRQKDPQPHAAPADLLPEQPSSGALVSLASGEAPAALSSGASLRRSGSGLSPRHVAAQQARLPAESAGLSVTAGGGSTAAAHTTASGCGGHEGLTCSVCLDQVGDGQMVTTLPCLHQFHSACINPWLRHKGLHASCPLCKTPVFR</sequence>
<dbReference type="GO" id="GO:0005634">
    <property type="term" value="C:nucleus"/>
    <property type="evidence" value="ECO:0000318"/>
    <property type="project" value="GO_Central"/>
</dbReference>
<keyword evidence="5" id="KW-0175">Coiled coil</keyword>
<dbReference type="PaxDb" id="3055-EDP05413"/>
<dbReference type="Gramene" id="PNW74986">
    <property type="protein sequence ID" value="PNW74986"/>
    <property type="gene ID" value="CHLRE_12g501450v5"/>
</dbReference>
<dbReference type="GeneID" id="5716395"/>
<dbReference type="ExpressionAtlas" id="A0A2K3D380">
    <property type="expression patterns" value="baseline and differential"/>
</dbReference>
<evidence type="ECO:0000256" key="4">
    <source>
        <dbReference type="PROSITE-ProRule" id="PRU00175"/>
    </source>
</evidence>
<keyword evidence="7" id="KW-0472">Membrane</keyword>
<protein>
    <recommendedName>
        <fullName evidence="8">RING-type domain-containing protein</fullName>
    </recommendedName>
</protein>
<dbReference type="InterPro" id="IPR013083">
    <property type="entry name" value="Znf_RING/FYVE/PHD"/>
</dbReference>
<dbReference type="CDD" id="cd16454">
    <property type="entry name" value="RING-H2_PA-TM-RING"/>
    <property type="match status" value="1"/>
</dbReference>
<evidence type="ECO:0000256" key="7">
    <source>
        <dbReference type="SAM" id="Phobius"/>
    </source>
</evidence>
<organism evidence="9 10">
    <name type="scientific">Chlamydomonas reinhardtii</name>
    <name type="common">Chlamydomonas smithii</name>
    <dbReference type="NCBI Taxonomy" id="3055"/>
    <lineage>
        <taxon>Eukaryota</taxon>
        <taxon>Viridiplantae</taxon>
        <taxon>Chlorophyta</taxon>
        <taxon>core chlorophytes</taxon>
        <taxon>Chlorophyceae</taxon>
        <taxon>CS clade</taxon>
        <taxon>Chlamydomonadales</taxon>
        <taxon>Chlamydomonadaceae</taxon>
        <taxon>Chlamydomonas</taxon>
    </lineage>
</organism>
<dbReference type="EMBL" id="CM008973">
    <property type="protein sequence ID" value="PNW74986.1"/>
    <property type="molecule type" value="Genomic_DNA"/>
</dbReference>
<feature type="coiled-coil region" evidence="5">
    <location>
        <begin position="36"/>
        <end position="63"/>
    </location>
</feature>
<dbReference type="InterPro" id="IPR001841">
    <property type="entry name" value="Znf_RING"/>
</dbReference>